<sequence>MGGDVWQQRLNEYRTTPHQPGGHPIGAQLLLSSLYVLGALLTFLTSISQLQWILDAIISLQNEGLSGKAATGALSRVVELCNDLLTMTSVTDEPPMLLHTVAMVLSRKE</sequence>
<reference evidence="2 3" key="1">
    <citation type="submission" date="2012-08" db="EMBL/GenBank/DDBJ databases">
        <title>Oryza genome evolution.</title>
        <authorList>
            <person name="Wing R.A."/>
        </authorList>
    </citation>
    <scope>NUCLEOTIDE SEQUENCE</scope>
</reference>
<dbReference type="Gramene" id="LPERR04G06350.1">
    <property type="protein sequence ID" value="LPERR04G06350.1"/>
    <property type="gene ID" value="LPERR04G06350"/>
</dbReference>
<keyword evidence="1" id="KW-0812">Transmembrane</keyword>
<organism evidence="2 3">
    <name type="scientific">Leersia perrieri</name>
    <dbReference type="NCBI Taxonomy" id="77586"/>
    <lineage>
        <taxon>Eukaryota</taxon>
        <taxon>Viridiplantae</taxon>
        <taxon>Streptophyta</taxon>
        <taxon>Embryophyta</taxon>
        <taxon>Tracheophyta</taxon>
        <taxon>Spermatophyta</taxon>
        <taxon>Magnoliopsida</taxon>
        <taxon>Liliopsida</taxon>
        <taxon>Poales</taxon>
        <taxon>Poaceae</taxon>
        <taxon>BOP clade</taxon>
        <taxon>Oryzoideae</taxon>
        <taxon>Oryzeae</taxon>
        <taxon>Oryzinae</taxon>
        <taxon>Leersia</taxon>
    </lineage>
</organism>
<evidence type="ECO:0000313" key="2">
    <source>
        <dbReference type="EnsemblPlants" id="LPERR04G06350.1"/>
    </source>
</evidence>
<dbReference type="Proteomes" id="UP000032180">
    <property type="component" value="Chromosome 4"/>
</dbReference>
<dbReference type="HOGENOM" id="CLU_2187708_0_0_1"/>
<reference evidence="3" key="2">
    <citation type="submission" date="2013-12" db="EMBL/GenBank/DDBJ databases">
        <authorList>
            <person name="Yu Y."/>
            <person name="Lee S."/>
            <person name="de Baynast K."/>
            <person name="Wissotski M."/>
            <person name="Liu L."/>
            <person name="Talag J."/>
            <person name="Goicoechea J."/>
            <person name="Angelova A."/>
            <person name="Jetty R."/>
            <person name="Kudrna D."/>
            <person name="Golser W."/>
            <person name="Rivera L."/>
            <person name="Zhang J."/>
            <person name="Wing R."/>
        </authorList>
    </citation>
    <scope>NUCLEOTIDE SEQUENCE</scope>
</reference>
<evidence type="ECO:0000256" key="1">
    <source>
        <dbReference type="SAM" id="Phobius"/>
    </source>
</evidence>
<keyword evidence="1" id="KW-1133">Transmembrane helix</keyword>
<keyword evidence="3" id="KW-1185">Reference proteome</keyword>
<reference evidence="2" key="3">
    <citation type="submission" date="2015-04" db="UniProtKB">
        <authorList>
            <consortium name="EnsemblPlants"/>
        </authorList>
    </citation>
    <scope>IDENTIFICATION</scope>
</reference>
<accession>A0A0D9W3X3</accession>
<feature type="transmembrane region" description="Helical" evidence="1">
    <location>
        <begin position="25"/>
        <end position="44"/>
    </location>
</feature>
<dbReference type="AlphaFoldDB" id="A0A0D9W3X3"/>
<name>A0A0D9W3X3_9ORYZ</name>
<evidence type="ECO:0000313" key="3">
    <source>
        <dbReference type="Proteomes" id="UP000032180"/>
    </source>
</evidence>
<keyword evidence="1" id="KW-0472">Membrane</keyword>
<dbReference type="EnsemblPlants" id="LPERR04G06350.1">
    <property type="protein sequence ID" value="LPERR04G06350.1"/>
    <property type="gene ID" value="LPERR04G06350"/>
</dbReference>
<protein>
    <submittedName>
        <fullName evidence="2">Uncharacterized protein</fullName>
    </submittedName>
</protein>
<proteinExistence type="predicted"/>